<evidence type="ECO:0000256" key="1">
    <source>
        <dbReference type="SAM" id="MobiDB-lite"/>
    </source>
</evidence>
<name>G0V228_TRYCI</name>
<dbReference type="VEuPathDB" id="TriTrypDB:TcIL3000.11.11920"/>
<organism evidence="2">
    <name type="scientific">Trypanosoma congolense (strain IL3000)</name>
    <dbReference type="NCBI Taxonomy" id="1068625"/>
    <lineage>
        <taxon>Eukaryota</taxon>
        <taxon>Discoba</taxon>
        <taxon>Euglenozoa</taxon>
        <taxon>Kinetoplastea</taxon>
        <taxon>Metakinetoplastina</taxon>
        <taxon>Trypanosomatida</taxon>
        <taxon>Trypanosomatidae</taxon>
        <taxon>Trypanosoma</taxon>
        <taxon>Nannomonas</taxon>
    </lineage>
</organism>
<dbReference type="AlphaFoldDB" id="G0V228"/>
<accession>G0V228</accession>
<feature type="region of interest" description="Disordered" evidence="1">
    <location>
        <begin position="264"/>
        <end position="351"/>
    </location>
</feature>
<sequence length="448" mass="49192">MLLEAIECCECSLPVGDEEEMRTVLIVPCQHVIHHGCSDYIRKWRKIQQILRKSGTGGFPPHHGDGSESTDAGRLASCPSCSMPATRLIPLYPSRSSSSGSDRRSLKRASGDAGQCDPREDMASTGADNTTTDKRNQVALFKKVNQLQKLCIRHGRSLCTQQQNLVQLNITCATLSERQSAAERQLDHFSSIIPNMLDSKETPRFVGDELPADDMTATELELYIAHSSAAVRNLERDISEQNSILGRKKRKLADLHEKYQAAVSRSRKRCRTSEGSKCEERGRTRDSGLSALLSSSDAEGDLRPSKLRENRPSFVLVDSHENSTANDQQPFIISSGESSDVEEVARNGSGGGEREVVIIEDSPARSLVSGGSTPRRISARGSEQRGQSENFRGASGGVPGELGSEEDVTWFSRAQRVRSTIQNVLIPNVARILPRRVDRLFQSSLGGF</sequence>
<gene>
    <name evidence="2" type="ORF">TCIL3000_11_11920</name>
</gene>
<proteinExistence type="predicted"/>
<feature type="compositionally biased region" description="Basic and acidic residues" evidence="1">
    <location>
        <begin position="271"/>
        <end position="286"/>
    </location>
</feature>
<feature type="region of interest" description="Disordered" evidence="1">
    <location>
        <begin position="55"/>
        <end position="75"/>
    </location>
</feature>
<evidence type="ECO:0000313" key="2">
    <source>
        <dbReference type="EMBL" id="CCC95700.1"/>
    </source>
</evidence>
<feature type="compositionally biased region" description="Low complexity" evidence="1">
    <location>
        <begin position="287"/>
        <end position="297"/>
    </location>
</feature>
<feature type="compositionally biased region" description="Polar residues" evidence="1">
    <location>
        <begin position="322"/>
        <end position="338"/>
    </location>
</feature>
<feature type="compositionally biased region" description="Basic and acidic residues" evidence="1">
    <location>
        <begin position="300"/>
        <end position="311"/>
    </location>
</feature>
<feature type="region of interest" description="Disordered" evidence="1">
    <location>
        <begin position="365"/>
        <end position="403"/>
    </location>
</feature>
<feature type="region of interest" description="Disordered" evidence="1">
    <location>
        <begin position="90"/>
        <end position="131"/>
    </location>
</feature>
<dbReference type="EMBL" id="HE575324">
    <property type="protein sequence ID" value="CCC95700.1"/>
    <property type="molecule type" value="Genomic_DNA"/>
</dbReference>
<protein>
    <submittedName>
        <fullName evidence="2">Uncharacterized protein TCIL3000_11_11920</fullName>
    </submittedName>
</protein>
<reference evidence="2" key="1">
    <citation type="journal article" date="2012" name="Proc. Natl. Acad. Sci. U.S.A.">
        <title>Antigenic diversity is generated by distinct evolutionary mechanisms in African trypanosome species.</title>
        <authorList>
            <person name="Jackson A.P."/>
            <person name="Berry A."/>
            <person name="Aslett M."/>
            <person name="Allison H.C."/>
            <person name="Burton P."/>
            <person name="Vavrova-Anderson J."/>
            <person name="Brown R."/>
            <person name="Browne H."/>
            <person name="Corton N."/>
            <person name="Hauser H."/>
            <person name="Gamble J."/>
            <person name="Gilderthorp R."/>
            <person name="Marcello L."/>
            <person name="McQuillan J."/>
            <person name="Otto T.D."/>
            <person name="Quail M.A."/>
            <person name="Sanders M.J."/>
            <person name="van Tonder A."/>
            <person name="Ginger M.L."/>
            <person name="Field M.C."/>
            <person name="Barry J.D."/>
            <person name="Hertz-Fowler C."/>
            <person name="Berriman M."/>
        </authorList>
    </citation>
    <scope>NUCLEOTIDE SEQUENCE</scope>
    <source>
        <strain evidence="2">IL3000</strain>
    </source>
</reference>